<evidence type="ECO:0000313" key="5">
    <source>
        <dbReference type="EMBL" id="KAK5626090.1"/>
    </source>
</evidence>
<feature type="domain" description="NmrA-like" evidence="4">
    <location>
        <begin position="28"/>
        <end position="100"/>
    </location>
</feature>
<dbReference type="SUPFAM" id="SSF51735">
    <property type="entry name" value="NAD(P)-binding Rossmann-fold domains"/>
    <property type="match status" value="1"/>
</dbReference>
<dbReference type="EMBL" id="JAWHQM010000003">
    <property type="protein sequence ID" value="KAK5626090.1"/>
    <property type="molecule type" value="Genomic_DNA"/>
</dbReference>
<protein>
    <recommendedName>
        <fullName evidence="4">NmrA-like domain-containing protein</fullName>
    </recommendedName>
</protein>
<organism evidence="5 6">
    <name type="scientific">Xylaria bambusicola</name>
    <dbReference type="NCBI Taxonomy" id="326684"/>
    <lineage>
        <taxon>Eukaryota</taxon>
        <taxon>Fungi</taxon>
        <taxon>Dikarya</taxon>
        <taxon>Ascomycota</taxon>
        <taxon>Pezizomycotina</taxon>
        <taxon>Sordariomycetes</taxon>
        <taxon>Xylariomycetidae</taxon>
        <taxon>Xylariales</taxon>
        <taxon>Xylariaceae</taxon>
        <taxon>Xylaria</taxon>
    </lineage>
</organism>
<dbReference type="GO" id="GO:0005634">
    <property type="term" value="C:nucleus"/>
    <property type="evidence" value="ECO:0007669"/>
    <property type="project" value="TreeGrafter"/>
</dbReference>
<evidence type="ECO:0000256" key="1">
    <source>
        <dbReference type="ARBA" id="ARBA00006328"/>
    </source>
</evidence>
<evidence type="ECO:0000313" key="6">
    <source>
        <dbReference type="Proteomes" id="UP001305414"/>
    </source>
</evidence>
<evidence type="ECO:0000259" key="4">
    <source>
        <dbReference type="Pfam" id="PF05368"/>
    </source>
</evidence>
<reference evidence="5 6" key="1">
    <citation type="submission" date="2023-10" db="EMBL/GenBank/DDBJ databases">
        <title>Draft genome sequence of Xylaria bambusicola isolate GMP-LS, the root and basal stem rot pathogen of sugarcane in Indonesia.</title>
        <authorList>
            <person name="Selvaraj P."/>
            <person name="Muralishankar V."/>
            <person name="Muruganantham S."/>
            <person name="Sp S."/>
            <person name="Haryani S."/>
            <person name="Lau K.J.X."/>
            <person name="Naqvi N.I."/>
        </authorList>
    </citation>
    <scope>NUCLEOTIDE SEQUENCE [LARGE SCALE GENOMIC DNA]</scope>
    <source>
        <strain evidence="5">GMP-LS</strain>
    </source>
</reference>
<name>A0AAN7YV63_9PEZI</name>
<dbReference type="InterPro" id="IPR036291">
    <property type="entry name" value="NAD(P)-bd_dom_sf"/>
</dbReference>
<dbReference type="Gene3D" id="3.90.25.10">
    <property type="entry name" value="UDP-galactose 4-epimerase, domain 1"/>
    <property type="match status" value="1"/>
</dbReference>
<sequence>MPVTLYHVVRYTERMTDNLPCYHNMPPTVFVVAATNIIGKALALDLRKMRWDVKATIRDLSSHAVKEPASTGGKLFAGDWDDEKALADALEGCDSLFLDLYSSAEDYGQIKALLTRSLSTFHRNEKLFEDAICAAEFGAIAILRYPVLMVHWLAPKPAVRGRQIGRASFSTVLRPNMPIPFLDEHNFAAFSIGAFNDTAKFNGLDIPVASETLTTEEFLKVLFVATGLKHGPRCLSYEEIAAQVQGSPLLGGPTGDEIVV</sequence>
<dbReference type="Gene3D" id="3.40.50.720">
    <property type="entry name" value="NAD(P)-binding Rossmann-like Domain"/>
    <property type="match status" value="2"/>
</dbReference>
<comment type="caution">
    <text evidence="5">The sequence shown here is derived from an EMBL/GenBank/DDBJ whole genome shotgun (WGS) entry which is preliminary data.</text>
</comment>
<keyword evidence="3" id="KW-0560">Oxidoreductase</keyword>
<dbReference type="Pfam" id="PF05368">
    <property type="entry name" value="NmrA"/>
    <property type="match status" value="1"/>
</dbReference>
<accession>A0AAN7YV63</accession>
<dbReference type="InterPro" id="IPR051164">
    <property type="entry name" value="NmrA-like_oxidored"/>
</dbReference>
<proteinExistence type="inferred from homology"/>
<dbReference type="GO" id="GO:0016491">
    <property type="term" value="F:oxidoreductase activity"/>
    <property type="evidence" value="ECO:0007669"/>
    <property type="project" value="UniProtKB-KW"/>
</dbReference>
<dbReference type="InterPro" id="IPR008030">
    <property type="entry name" value="NmrA-like"/>
</dbReference>
<dbReference type="AlphaFoldDB" id="A0AAN7YV63"/>
<keyword evidence="2" id="KW-0521">NADP</keyword>
<comment type="similarity">
    <text evidence="1">Belongs to the NmrA-type oxidoreductase family.</text>
</comment>
<dbReference type="PANTHER" id="PTHR42748">
    <property type="entry name" value="NITROGEN METABOLITE REPRESSION PROTEIN NMRA FAMILY MEMBER"/>
    <property type="match status" value="1"/>
</dbReference>
<keyword evidence="6" id="KW-1185">Reference proteome</keyword>
<evidence type="ECO:0000256" key="3">
    <source>
        <dbReference type="ARBA" id="ARBA00023002"/>
    </source>
</evidence>
<evidence type="ECO:0000256" key="2">
    <source>
        <dbReference type="ARBA" id="ARBA00022857"/>
    </source>
</evidence>
<gene>
    <name evidence="5" type="ORF">RRF57_001805</name>
</gene>
<dbReference type="Proteomes" id="UP001305414">
    <property type="component" value="Unassembled WGS sequence"/>
</dbReference>
<dbReference type="PANTHER" id="PTHR42748:SF30">
    <property type="entry name" value="NMRA-LIKE DOMAIN-CONTAINING PROTEIN"/>
    <property type="match status" value="1"/>
</dbReference>